<dbReference type="GO" id="GO:0070042">
    <property type="term" value="F:rRNA (uridine-N3-)-methyltransferase activity"/>
    <property type="evidence" value="ECO:0007669"/>
    <property type="project" value="TreeGrafter"/>
</dbReference>
<dbReference type="Pfam" id="PF04452">
    <property type="entry name" value="Methyltrans_RNA"/>
    <property type="match status" value="1"/>
</dbReference>
<dbReference type="STRING" id="392015.SAMN05421543_11448"/>
<evidence type="ECO:0000259" key="14">
    <source>
        <dbReference type="Pfam" id="PF20260"/>
    </source>
</evidence>
<evidence type="ECO:0000256" key="3">
    <source>
        <dbReference type="ARBA" id="ARBA00012328"/>
    </source>
</evidence>
<evidence type="ECO:0000256" key="2">
    <source>
        <dbReference type="ARBA" id="ARBA00005528"/>
    </source>
</evidence>
<keyword evidence="8 12" id="KW-0808">Transferase</keyword>
<evidence type="ECO:0000256" key="5">
    <source>
        <dbReference type="ARBA" id="ARBA00022490"/>
    </source>
</evidence>
<evidence type="ECO:0000256" key="11">
    <source>
        <dbReference type="ARBA" id="ARBA00047944"/>
    </source>
</evidence>
<dbReference type="PIRSF" id="PIRSF015601">
    <property type="entry name" value="MTase_slr0722"/>
    <property type="match status" value="1"/>
</dbReference>
<dbReference type="InterPro" id="IPR046886">
    <property type="entry name" value="RsmE_MTase_dom"/>
</dbReference>
<comment type="similarity">
    <text evidence="2 12">Belongs to the RNA methyltransferase RsmE family.</text>
</comment>
<keyword evidence="7 12" id="KW-0489">Methyltransferase</keyword>
<feature type="domain" description="Ribosomal RNA small subunit methyltransferase E PUA-like" evidence="14">
    <location>
        <begin position="18"/>
        <end position="63"/>
    </location>
</feature>
<dbReference type="SUPFAM" id="SSF88697">
    <property type="entry name" value="PUA domain-like"/>
    <property type="match status" value="1"/>
</dbReference>
<keyword evidence="5 12" id="KW-0963">Cytoplasm</keyword>
<evidence type="ECO:0000256" key="8">
    <source>
        <dbReference type="ARBA" id="ARBA00022679"/>
    </source>
</evidence>
<dbReference type="EMBL" id="FPBV01000014">
    <property type="protein sequence ID" value="SFU93700.1"/>
    <property type="molecule type" value="Genomic_DNA"/>
</dbReference>
<proteinExistence type="inferred from homology"/>
<evidence type="ECO:0000259" key="13">
    <source>
        <dbReference type="Pfam" id="PF04452"/>
    </source>
</evidence>
<dbReference type="InterPro" id="IPR029028">
    <property type="entry name" value="Alpha/beta_knot_MTases"/>
</dbReference>
<dbReference type="Proteomes" id="UP000183508">
    <property type="component" value="Unassembled WGS sequence"/>
</dbReference>
<protein>
    <recommendedName>
        <fullName evidence="4 12">Ribosomal RNA small subunit methyltransferase E</fullName>
        <ecNumber evidence="3 12">2.1.1.193</ecNumber>
    </recommendedName>
</protein>
<organism evidence="15 16">
    <name type="scientific">Alicyclobacillus macrosporangiidus</name>
    <dbReference type="NCBI Taxonomy" id="392015"/>
    <lineage>
        <taxon>Bacteria</taxon>
        <taxon>Bacillati</taxon>
        <taxon>Bacillota</taxon>
        <taxon>Bacilli</taxon>
        <taxon>Bacillales</taxon>
        <taxon>Alicyclobacillaceae</taxon>
        <taxon>Alicyclobacillus</taxon>
    </lineage>
</organism>
<dbReference type="InterPro" id="IPR006700">
    <property type="entry name" value="RsmE"/>
</dbReference>
<reference evidence="16" key="1">
    <citation type="submission" date="2016-10" db="EMBL/GenBank/DDBJ databases">
        <authorList>
            <person name="Varghese N."/>
        </authorList>
    </citation>
    <scope>NUCLEOTIDE SEQUENCE [LARGE SCALE GENOMIC DNA]</scope>
    <source>
        <strain evidence="16">DSM 17980</strain>
    </source>
</reference>
<feature type="domain" description="Ribosomal RNA small subunit methyltransferase E methyltransferase" evidence="13">
    <location>
        <begin position="75"/>
        <end position="243"/>
    </location>
</feature>
<dbReference type="SUPFAM" id="SSF75217">
    <property type="entry name" value="alpha/beta knot"/>
    <property type="match status" value="1"/>
</dbReference>
<keyword evidence="16" id="KW-1185">Reference proteome</keyword>
<keyword evidence="6 12" id="KW-0698">rRNA processing</keyword>
<dbReference type="GO" id="GO:0005737">
    <property type="term" value="C:cytoplasm"/>
    <property type="evidence" value="ECO:0007669"/>
    <property type="project" value="UniProtKB-SubCell"/>
</dbReference>
<evidence type="ECO:0000256" key="4">
    <source>
        <dbReference type="ARBA" id="ARBA00013673"/>
    </source>
</evidence>
<evidence type="ECO:0000313" key="15">
    <source>
        <dbReference type="EMBL" id="SFU93700.1"/>
    </source>
</evidence>
<evidence type="ECO:0000256" key="1">
    <source>
        <dbReference type="ARBA" id="ARBA00004496"/>
    </source>
</evidence>
<evidence type="ECO:0000256" key="9">
    <source>
        <dbReference type="ARBA" id="ARBA00022691"/>
    </source>
</evidence>
<dbReference type="InterPro" id="IPR046887">
    <property type="entry name" value="RsmE_PUA-like"/>
</dbReference>
<accession>A0A1I7K8J0</accession>
<dbReference type="Gene3D" id="3.40.1280.10">
    <property type="match status" value="1"/>
</dbReference>
<dbReference type="PANTHER" id="PTHR30027">
    <property type="entry name" value="RIBOSOMAL RNA SMALL SUBUNIT METHYLTRANSFERASE E"/>
    <property type="match status" value="1"/>
</dbReference>
<evidence type="ECO:0000256" key="7">
    <source>
        <dbReference type="ARBA" id="ARBA00022603"/>
    </source>
</evidence>
<dbReference type="NCBIfam" id="TIGR00046">
    <property type="entry name" value="RsmE family RNA methyltransferase"/>
    <property type="match status" value="1"/>
</dbReference>
<dbReference type="InterPro" id="IPR029026">
    <property type="entry name" value="tRNA_m1G_MTases_N"/>
</dbReference>
<dbReference type="PANTHER" id="PTHR30027:SF3">
    <property type="entry name" value="16S RRNA (URACIL(1498)-N(3))-METHYLTRANSFERASE"/>
    <property type="match status" value="1"/>
</dbReference>
<dbReference type="AlphaFoldDB" id="A0A1I7K8J0"/>
<dbReference type="CDD" id="cd18084">
    <property type="entry name" value="RsmE-like"/>
    <property type="match status" value="1"/>
</dbReference>
<gene>
    <name evidence="15" type="ORF">SAMN05421543_11448</name>
</gene>
<evidence type="ECO:0000256" key="10">
    <source>
        <dbReference type="ARBA" id="ARBA00025699"/>
    </source>
</evidence>
<name>A0A1I7K8J0_9BACL</name>
<evidence type="ECO:0000256" key="6">
    <source>
        <dbReference type="ARBA" id="ARBA00022552"/>
    </source>
</evidence>
<dbReference type="EC" id="2.1.1.193" evidence="3 12"/>
<evidence type="ECO:0000256" key="12">
    <source>
        <dbReference type="PIRNR" id="PIRNR015601"/>
    </source>
</evidence>
<keyword evidence="9 12" id="KW-0949">S-adenosyl-L-methionine</keyword>
<dbReference type="GO" id="GO:0070475">
    <property type="term" value="P:rRNA base methylation"/>
    <property type="evidence" value="ECO:0007669"/>
    <property type="project" value="TreeGrafter"/>
</dbReference>
<dbReference type="RefSeq" id="WP_074953665.1">
    <property type="nucleotide sequence ID" value="NZ_FPBV01000014.1"/>
</dbReference>
<dbReference type="Pfam" id="PF20260">
    <property type="entry name" value="PUA_4"/>
    <property type="match status" value="1"/>
</dbReference>
<comment type="function">
    <text evidence="10 12">Specifically methylates the N3 position of the uracil ring of uridine 1498 (m3U1498) in 16S rRNA. Acts on the fully assembled 30S ribosomal subunit.</text>
</comment>
<sequence length="252" mass="27070">MPRAFVDAPLFPGARVTLTGEDGHHFSRVLRARPGEELALASGGRAHLAEVVAVDARRGWVEVVVGALLPSSEPRRPVYLVQGLAKGDKIEAVIQHNTEAGAAGFAVLAAARSVVRMDGRRAEERLVRWRRIAREAASQAQRDAIPEVAYASGVDEVMRWLEARSVRRVFLLDEQEVARGLRQALEDPAAGGGDGPIAIAIGPEGGWDDAERAGFMAHGAAPVTLGRRILRTETAGLAALAAILYHDGEFRR</sequence>
<comment type="subcellular location">
    <subcellularLocation>
        <location evidence="1 12">Cytoplasm</location>
    </subcellularLocation>
</comment>
<comment type="catalytic activity">
    <reaction evidence="11 12">
        <text>uridine(1498) in 16S rRNA + S-adenosyl-L-methionine = N(3)-methyluridine(1498) in 16S rRNA + S-adenosyl-L-homocysteine + H(+)</text>
        <dbReference type="Rhea" id="RHEA:42920"/>
        <dbReference type="Rhea" id="RHEA-COMP:10283"/>
        <dbReference type="Rhea" id="RHEA-COMP:10284"/>
        <dbReference type="ChEBI" id="CHEBI:15378"/>
        <dbReference type="ChEBI" id="CHEBI:57856"/>
        <dbReference type="ChEBI" id="CHEBI:59789"/>
        <dbReference type="ChEBI" id="CHEBI:65315"/>
        <dbReference type="ChEBI" id="CHEBI:74502"/>
        <dbReference type="EC" id="2.1.1.193"/>
    </reaction>
</comment>
<evidence type="ECO:0000313" key="16">
    <source>
        <dbReference type="Proteomes" id="UP000183508"/>
    </source>
</evidence>
<dbReference type="eggNOG" id="COG1385">
    <property type="taxonomic scope" value="Bacteria"/>
</dbReference>
<dbReference type="InterPro" id="IPR015947">
    <property type="entry name" value="PUA-like_sf"/>
</dbReference>